<protein>
    <recommendedName>
        <fullName evidence="3">BTB domain-containing protein</fullName>
    </recommendedName>
</protein>
<dbReference type="AlphaFoldDB" id="W9C841"/>
<dbReference type="OrthoDB" id="5326346at2759"/>
<sequence>MTNLSGPVTIVDPDGDLVLLWGPIPSGDSNQYKHHVLVSSKHMLFASPVFKAMLKGGFQEAIELKTIGKTEIPLPDDDSTAMIILTDIIHGRLKSCHEATQLLCTVWATDFLPTDSWKQNWFDTACWICVAWVFELDTEFKKATEEVIRRSGIGLGPILEENELDFPVPADAIDDVDERRQSAGPTIICPTFTSPEYKVPYDPTELANYLVNSKSHREYCDSMVLGYLIKSATAQGLFPLPQAPLYNSLSLDALKTKVRSLKVTTGCTKMFQRSCDDHDILKTLKQSVAKVDSQICGLDLASFKKPRRGT</sequence>
<comment type="caution">
    <text evidence="1">The sequence shown here is derived from an EMBL/GenBank/DDBJ whole genome shotgun (WGS) entry which is preliminary data.</text>
</comment>
<dbReference type="STRING" id="1432307.W9C841"/>
<organism evidence="1 2">
    <name type="scientific">Sclerotinia borealis (strain F-4128)</name>
    <dbReference type="NCBI Taxonomy" id="1432307"/>
    <lineage>
        <taxon>Eukaryota</taxon>
        <taxon>Fungi</taxon>
        <taxon>Dikarya</taxon>
        <taxon>Ascomycota</taxon>
        <taxon>Pezizomycotina</taxon>
        <taxon>Leotiomycetes</taxon>
        <taxon>Helotiales</taxon>
        <taxon>Sclerotiniaceae</taxon>
        <taxon>Sclerotinia</taxon>
    </lineage>
</organism>
<evidence type="ECO:0000313" key="1">
    <source>
        <dbReference type="EMBL" id="ESZ90740.1"/>
    </source>
</evidence>
<dbReference type="Proteomes" id="UP000019487">
    <property type="component" value="Unassembled WGS sequence"/>
</dbReference>
<evidence type="ECO:0008006" key="3">
    <source>
        <dbReference type="Google" id="ProtNLM"/>
    </source>
</evidence>
<proteinExistence type="predicted"/>
<dbReference type="EMBL" id="AYSA01000581">
    <property type="protein sequence ID" value="ESZ90740.1"/>
    <property type="molecule type" value="Genomic_DNA"/>
</dbReference>
<dbReference type="HOGENOM" id="CLU_031555_3_1_1"/>
<accession>W9C841</accession>
<keyword evidence="2" id="KW-1185">Reference proteome</keyword>
<reference evidence="1 2" key="1">
    <citation type="journal article" date="2014" name="Genome Announc.">
        <title>Draft genome sequence of Sclerotinia borealis, a psychrophilic plant pathogenic fungus.</title>
        <authorList>
            <person name="Mardanov A.V."/>
            <person name="Beletsky A.V."/>
            <person name="Kadnikov V.V."/>
            <person name="Ignatov A.N."/>
            <person name="Ravin N.V."/>
        </authorList>
    </citation>
    <scope>NUCLEOTIDE SEQUENCE [LARGE SCALE GENOMIC DNA]</scope>
    <source>
        <strain evidence="2">F-4157</strain>
    </source>
</reference>
<name>W9C841_SCLBF</name>
<gene>
    <name evidence="1" type="ORF">SBOR_8874</name>
</gene>
<evidence type="ECO:0000313" key="2">
    <source>
        <dbReference type="Proteomes" id="UP000019487"/>
    </source>
</evidence>